<comment type="caution">
    <text evidence="3">The sequence shown here is derived from an EMBL/GenBank/DDBJ whole genome shotgun (WGS) entry which is preliminary data.</text>
</comment>
<dbReference type="Gene3D" id="3.40.50.300">
    <property type="entry name" value="P-loop containing nucleotide triphosphate hydrolases"/>
    <property type="match status" value="2"/>
</dbReference>
<protein>
    <submittedName>
        <fullName evidence="3">Nuclease</fullName>
    </submittedName>
</protein>
<dbReference type="Pfam" id="PF08378">
    <property type="entry name" value="NERD"/>
    <property type="match status" value="1"/>
</dbReference>
<dbReference type="InterPro" id="IPR027417">
    <property type="entry name" value="P-loop_NTPase"/>
</dbReference>
<evidence type="ECO:0000259" key="1">
    <source>
        <dbReference type="Pfam" id="PF08378"/>
    </source>
</evidence>
<keyword evidence="4" id="KW-1185">Reference proteome</keyword>
<name>A0A972F9U0_9RHOO</name>
<accession>A0A972F9U0</accession>
<dbReference type="EMBL" id="WTVM01000166">
    <property type="protein sequence ID" value="NMG04872.1"/>
    <property type="molecule type" value="Genomic_DNA"/>
</dbReference>
<organism evidence="3 4">
    <name type="scientific">Azoarcus taiwanensis</name>
    <dbReference type="NCBI Taxonomy" id="666964"/>
    <lineage>
        <taxon>Bacteria</taxon>
        <taxon>Pseudomonadati</taxon>
        <taxon>Pseudomonadota</taxon>
        <taxon>Betaproteobacteria</taxon>
        <taxon>Rhodocyclales</taxon>
        <taxon>Zoogloeaceae</taxon>
        <taxon>Azoarcus</taxon>
    </lineage>
</organism>
<evidence type="ECO:0000313" key="4">
    <source>
        <dbReference type="Proteomes" id="UP000599523"/>
    </source>
</evidence>
<dbReference type="InterPro" id="IPR027785">
    <property type="entry name" value="UvrD-like_helicase_C"/>
</dbReference>
<feature type="domain" description="NERD" evidence="1">
    <location>
        <begin position="20"/>
        <end position="114"/>
    </location>
</feature>
<dbReference type="RefSeq" id="WP_168989503.1">
    <property type="nucleotide sequence ID" value="NZ_CAWPHM010000073.1"/>
</dbReference>
<feature type="domain" description="UvrD-like helicase C-terminal" evidence="2">
    <location>
        <begin position="483"/>
        <end position="531"/>
    </location>
</feature>
<dbReference type="SUPFAM" id="SSF52540">
    <property type="entry name" value="P-loop containing nucleoside triphosphate hydrolases"/>
    <property type="match status" value="1"/>
</dbReference>
<reference evidence="3" key="1">
    <citation type="submission" date="2019-12" db="EMBL/GenBank/DDBJ databases">
        <title>Comparative genomics gives insights into the taxonomy of the Azoarcus-Aromatoleum group and reveals separate origins of nif in the plant-associated Azoarcus and non-plant-associated Aromatoleum sub-groups.</title>
        <authorList>
            <person name="Lafos M."/>
            <person name="Maluk M."/>
            <person name="Batista M."/>
            <person name="Junghare M."/>
            <person name="Carmona M."/>
            <person name="Faoro H."/>
            <person name="Cruz L.M."/>
            <person name="Battistoni F."/>
            <person name="De Souza E."/>
            <person name="Pedrosa F."/>
            <person name="Chen W.-M."/>
            <person name="Poole P.S."/>
            <person name="Dixon R.A."/>
            <person name="James E.K."/>
        </authorList>
    </citation>
    <scope>NUCLEOTIDE SEQUENCE</scope>
    <source>
        <strain evidence="3">NSC3</strain>
    </source>
</reference>
<evidence type="ECO:0000259" key="2">
    <source>
        <dbReference type="Pfam" id="PF13538"/>
    </source>
</evidence>
<dbReference type="AlphaFoldDB" id="A0A972F9U0"/>
<sequence length="543" mass="60870">MARTHPEGWRNVPAEGALAREIETLSALADTLPEACSIWHGVHWTRVQREHALFGEVDFIVVGPSGHLLLIEQKSGFLDETPEGLVKTYSRSRKNVSAQLARNADHLRARLQTFLDGRKPQLDTLLYCPDYTVRQPGTAGIDPARIVDAGRREQLAAIVLSLVRDDTPEPALVEDIERFLADELELVPEVNAIVGQAEALYTRLSGGLAEWARRIEMNPFRLRVTGTAGSGKTQLAMAVFRDAIEAGRRPLYVCYNRPLADHISLIAPTGGEVATYHQLCVRMVRDAGHQPDFSRPGAFGEVERLAASLTPPERWRFDEIIIDEGQDFREGWRDHLLGLLKEDGRAWWLEDPMQNLYDRPPVALPGWVGISSQRNYRSPADIVETLNRMLTLPEAVEPGSPLTGSGLETLTWEDPRGLLDATKRAITRAIGVGFKRQHIALVTFRGREHSAFTPYDRLGPHNLRAFTGRYDLLGNPEFTEGDVLIDSVHRFKGQAAPCVIFTEIDFDTLDERTLRKLFVGATRASMKLIMVMSERSRRALQRN</sequence>
<gene>
    <name evidence="3" type="ORF">GPA21_18120</name>
</gene>
<dbReference type="Pfam" id="PF13538">
    <property type="entry name" value="UvrD_C_2"/>
    <property type="match status" value="1"/>
</dbReference>
<dbReference type="InterPro" id="IPR011528">
    <property type="entry name" value="NERD"/>
</dbReference>
<dbReference type="Proteomes" id="UP000599523">
    <property type="component" value="Unassembled WGS sequence"/>
</dbReference>
<evidence type="ECO:0000313" key="3">
    <source>
        <dbReference type="EMBL" id="NMG04872.1"/>
    </source>
</evidence>
<proteinExistence type="predicted"/>